<reference evidence="1" key="1">
    <citation type="submission" date="2022-06" db="EMBL/GenBank/DDBJ databases">
        <title>Fusarium solani species complex genomes reveal bases of compartmentalisation and animal pathogenesis.</title>
        <authorList>
            <person name="Tsai I.J."/>
        </authorList>
    </citation>
    <scope>NUCLEOTIDE SEQUENCE</scope>
    <source>
        <strain evidence="1">Fu6.1</strain>
    </source>
</reference>
<name>A0ACC0QGC8_9HYPO</name>
<protein>
    <submittedName>
        <fullName evidence="1">HET domain-containing protein</fullName>
    </submittedName>
</protein>
<keyword evidence="2" id="KW-1185">Reference proteome</keyword>
<organism evidence="1 2">
    <name type="scientific">Fusarium keratoplasticum</name>
    <dbReference type="NCBI Taxonomy" id="1328300"/>
    <lineage>
        <taxon>Eukaryota</taxon>
        <taxon>Fungi</taxon>
        <taxon>Dikarya</taxon>
        <taxon>Ascomycota</taxon>
        <taxon>Pezizomycotina</taxon>
        <taxon>Sordariomycetes</taxon>
        <taxon>Hypocreomycetidae</taxon>
        <taxon>Hypocreales</taxon>
        <taxon>Nectriaceae</taxon>
        <taxon>Fusarium</taxon>
        <taxon>Fusarium solani species complex</taxon>
    </lineage>
</organism>
<sequence length="864" mass="97444">MTRWHKPTCKAPLIVVQKGTPWCKTCGAAPDLKGLILQQKTTSPFTPPPRDEPLGQLNLYWPPSVPYVTTAGTKPATKPNGPATSNGKLPISPVYPSRLAPDEFRLIALSAPFSTDDPIHIDLEVYKNERCPEYEATSYTWAGENGDGSFTMPIYIGPWWDVLIQTKNCWSMLRLMRPLKGCRMIWVDAICINQNDISERDAQVSKMSQIYSACRSVYLYLGATPTTQPYPLRRQLQLTDGKPVQTPGVPDYRVDLAGLLQKRYFSRMWVIQELILSRQAVFQLGDVEYWMNSSTIRSISSSSPLKWEQTKAPWLEYLGQQTFNNQGLFKTLRAVSKSQCTDPRDKIFGIMALVGNNPSSGFSFQANYGISCQHMFFGVFAYALLNMRNIDVLRNAAAMDSAGQCPSWMPNWKAPGPNWIFKAPDVNIPKWQSSTFEAWWAKLRSREGTVFLNVSAGPAQWKTEHEIESDRDRLPSSDLKPGQFTLYALRQSCSAYVKRPWFLDATVNSANGTLGINLIRLLTIPSVPEFVQELSGLWLFKIQAPAVSKTSRPVSLYLTTTMRLDKYVKPGRDHVFILDEGNSSCLFLVLREAADGKTFTLLTCCYHASFQSSSEYLPASSKMRSVVDKKRVLESQSDKDSKLSTLLGKSVYLNDLQISLHETLQSIDISQSIYRHGSSLCRLFLRNQAEWQPGTINEAKVMLAFQGIFNDSRGSKPGFIEAYLACVDPRFAPKLRGDYVEVTVQSKDRKLFNKDCTELYTEWGYNGKDWAKGGKWLDAKDAKPVLLRASHAALRDAARHTTIFKTLSKVSPAARKTRQDEVMMARRGPHKQLWEDHFVALPRWPADIVSDFKIDGSTVRVNIA</sequence>
<evidence type="ECO:0000313" key="2">
    <source>
        <dbReference type="Proteomes" id="UP001065298"/>
    </source>
</evidence>
<gene>
    <name evidence="1" type="ORF">NCS57_01352300</name>
</gene>
<dbReference type="EMBL" id="CM046513">
    <property type="protein sequence ID" value="KAI8652866.1"/>
    <property type="molecule type" value="Genomic_DNA"/>
</dbReference>
<dbReference type="Proteomes" id="UP001065298">
    <property type="component" value="Chromosome 11"/>
</dbReference>
<evidence type="ECO:0000313" key="1">
    <source>
        <dbReference type="EMBL" id="KAI8652866.1"/>
    </source>
</evidence>
<accession>A0ACC0QGC8</accession>
<comment type="caution">
    <text evidence="1">The sequence shown here is derived from an EMBL/GenBank/DDBJ whole genome shotgun (WGS) entry which is preliminary data.</text>
</comment>
<proteinExistence type="predicted"/>